<organism evidence="2">
    <name type="scientific">Schizaphis graminum</name>
    <name type="common">Green bug aphid</name>
    <dbReference type="NCBI Taxonomy" id="13262"/>
    <lineage>
        <taxon>Eukaryota</taxon>
        <taxon>Metazoa</taxon>
        <taxon>Ecdysozoa</taxon>
        <taxon>Arthropoda</taxon>
        <taxon>Hexapoda</taxon>
        <taxon>Insecta</taxon>
        <taxon>Pterygota</taxon>
        <taxon>Neoptera</taxon>
        <taxon>Paraneoptera</taxon>
        <taxon>Hemiptera</taxon>
        <taxon>Sternorrhyncha</taxon>
        <taxon>Aphidomorpha</taxon>
        <taxon>Aphidoidea</taxon>
        <taxon>Aphididae</taxon>
        <taxon>Aphidini</taxon>
        <taxon>Schizaphis</taxon>
    </lineage>
</organism>
<feature type="compositionally biased region" description="Polar residues" evidence="1">
    <location>
        <begin position="47"/>
        <end position="64"/>
    </location>
</feature>
<evidence type="ECO:0000256" key="1">
    <source>
        <dbReference type="SAM" id="MobiDB-lite"/>
    </source>
</evidence>
<name>A0A2S2NHD7_SCHGA</name>
<feature type="region of interest" description="Disordered" evidence="1">
    <location>
        <begin position="1"/>
        <end position="26"/>
    </location>
</feature>
<protein>
    <submittedName>
        <fullName evidence="2">Uncharacterized protein</fullName>
    </submittedName>
</protein>
<feature type="region of interest" description="Disordered" evidence="1">
    <location>
        <begin position="43"/>
        <end position="64"/>
    </location>
</feature>
<dbReference type="EMBL" id="GGMR01003981">
    <property type="protein sequence ID" value="MBY16600.1"/>
    <property type="molecule type" value="Transcribed_RNA"/>
</dbReference>
<gene>
    <name evidence="2" type="ORF">g.126281</name>
</gene>
<feature type="compositionally biased region" description="Basic and acidic residues" evidence="1">
    <location>
        <begin position="1"/>
        <end position="14"/>
    </location>
</feature>
<dbReference type="AlphaFoldDB" id="A0A2S2NHD7"/>
<accession>A0A2S2NHD7</accession>
<evidence type="ECO:0000313" key="2">
    <source>
        <dbReference type="EMBL" id="MBY16600.1"/>
    </source>
</evidence>
<reference evidence="2" key="1">
    <citation type="submission" date="2018-04" db="EMBL/GenBank/DDBJ databases">
        <title>Transcriptome of Schizaphis graminum biotype I.</title>
        <authorList>
            <person name="Scully E.D."/>
            <person name="Geib S.M."/>
            <person name="Palmer N.A."/>
            <person name="Koch K."/>
            <person name="Bradshaw J."/>
            <person name="Heng-Moss T."/>
            <person name="Sarath G."/>
        </authorList>
    </citation>
    <scope>NUCLEOTIDE SEQUENCE</scope>
</reference>
<proteinExistence type="predicted"/>
<sequence>MTRKLQPDFKEKLGKNIHTNNENPKIISKPRSLTQEKRVNFYKSPGNLGNNTNNPHQSLYNSSESTELLPKNVCQNNVSITNVHFEDNNSDGKNTNDCKVNKLTVQRIPCVNLKPDLVTQKLANIQIKPDNKNLSRNYKSNVAYQEFAFELEPETCKCHSVVQPKISNDKIVAHHEILKIICGMLDNTSNYPLSDRLIRQLQKIINTMEKTKSLEFNGSSEVDDLIEEHSMVGFSEEVIKKRILDIADNLKENDSDGFSFDQMSVEIENSSRQVLKRLTKIKNTIVALNPLVEFPYLSADNKLDDTATCVDENLTNHLPNNILVSNDYHDIPSTESTGCISIKDFLCHGYNFSSLKMFKNSSIIKEYGSQITLCSNDNINQNQNIFKTQNDLNNKNNISQLKKHQLKFNNKIQNQSTLFKHSASSQPQSSHSSLILNHQLKPSDDENQNNYKDNGYTTTTYAYDLEAKNSSMINSDINRVNKTNDDLILTKNNQLTKYEKDSNIPEITTNGEYLPINDTSKDYSSLKSNIQDLQLNSLSIASSISNNYQQTSKVHCIEKRTQSPDSSTSSMISLKQSTQAIESEAESLTSLGEVHYFSK</sequence>